<accession>A0ABQ2L7A0</accession>
<dbReference type="SMART" id="SM00382">
    <property type="entry name" value="AAA"/>
    <property type="match status" value="1"/>
</dbReference>
<keyword evidence="3" id="KW-0547">Nucleotide-binding</keyword>
<dbReference type="InterPro" id="IPR027417">
    <property type="entry name" value="P-loop_NTPase"/>
</dbReference>
<gene>
    <name evidence="11" type="ORF">GCM10007972_01070</name>
</gene>
<comment type="subcellular location">
    <subcellularLocation>
        <location evidence="1">Cell membrane</location>
        <topology evidence="1">Multi-pass membrane protein</topology>
    </subcellularLocation>
</comment>
<keyword evidence="5 8" id="KW-1133">Transmembrane helix</keyword>
<keyword evidence="12" id="KW-1185">Reference proteome</keyword>
<feature type="compositionally biased region" description="Polar residues" evidence="7">
    <location>
        <begin position="585"/>
        <end position="604"/>
    </location>
</feature>
<feature type="region of interest" description="Disordered" evidence="7">
    <location>
        <begin position="583"/>
        <end position="612"/>
    </location>
</feature>
<name>A0ABQ2L7A0_9PROT</name>
<feature type="transmembrane region" description="Helical" evidence="8">
    <location>
        <begin position="51"/>
        <end position="71"/>
    </location>
</feature>
<evidence type="ECO:0000256" key="4">
    <source>
        <dbReference type="ARBA" id="ARBA00022840"/>
    </source>
</evidence>
<evidence type="ECO:0000256" key="2">
    <source>
        <dbReference type="ARBA" id="ARBA00022692"/>
    </source>
</evidence>
<dbReference type="InterPro" id="IPR003439">
    <property type="entry name" value="ABC_transporter-like_ATP-bd"/>
</dbReference>
<dbReference type="PROSITE" id="PS50929">
    <property type="entry name" value="ABC_TM1F"/>
    <property type="match status" value="1"/>
</dbReference>
<evidence type="ECO:0000259" key="10">
    <source>
        <dbReference type="PROSITE" id="PS50929"/>
    </source>
</evidence>
<dbReference type="Gene3D" id="1.20.1560.10">
    <property type="entry name" value="ABC transporter type 1, transmembrane domain"/>
    <property type="match status" value="1"/>
</dbReference>
<dbReference type="PANTHER" id="PTHR24221:SF632">
    <property type="entry name" value="ATP-DEPENDENT LIPID A-CORE FLIPPASE"/>
    <property type="match status" value="1"/>
</dbReference>
<feature type="domain" description="ABC transporter" evidence="9">
    <location>
        <begin position="361"/>
        <end position="599"/>
    </location>
</feature>
<evidence type="ECO:0000259" key="9">
    <source>
        <dbReference type="PROSITE" id="PS50893"/>
    </source>
</evidence>
<sequence length="612" mass="66917">MHKIKNADTFSESGIHQQANRSEDIVQPLPAGQDDLLHRLWHQYVPISNGAILAASLGINILALALPLLILQVYNRILPYEGLSTLAMLSIGVAIALVLDVLLKITRARLSGWAGAQYEHRAGCIAIKRLATGDLAHVESTPSGMHLDRLSSIELIRDFYASQASLVLIDLPFILLFLGILALITGWLVLIPIIMLGIAGFMAWKIGKSLQDRLEDRREWDRRRYSFLIEVLSGIHTVKAMAMEAMMLRRYERLLESNAFASAQVSQISGHAQTVGTITSHLTVAAVVGFGSLMVINGTLSVGALAASTLLAGRTVQPALRALGLWSRFQSVSLAEDNLRDIDAIPAESRGRFKMDRFASLDLKNLHFRYSPDDPEVLRNINLRLEQGQIIGITGKNGVGKSTLLNLVAGQIVPTKGTALLNGQPPHDFDAESVFNQISYIPQRPTLFHGTILDNLTMFRSDEVDIMQRALELAAKLHLDEVFARLPNGYDTEVGDSSADLLPAGVAQRITIVRALINRPSLILFDESNTSLDGYSDRALCDLMRSLKGSVSMILVSYRPSLLALADQRFSLEDGRLKPLDSAAMATSQGKLSRTNENSGHSQPPASPKGHP</sequence>
<dbReference type="InterPro" id="IPR039421">
    <property type="entry name" value="Type_1_exporter"/>
</dbReference>
<feature type="domain" description="ABC transmembrane type-1" evidence="10">
    <location>
        <begin position="51"/>
        <end position="331"/>
    </location>
</feature>
<evidence type="ECO:0000256" key="5">
    <source>
        <dbReference type="ARBA" id="ARBA00022989"/>
    </source>
</evidence>
<feature type="transmembrane region" description="Helical" evidence="8">
    <location>
        <begin position="83"/>
        <end position="103"/>
    </location>
</feature>
<dbReference type="Pfam" id="PF00664">
    <property type="entry name" value="ABC_membrane"/>
    <property type="match status" value="1"/>
</dbReference>
<dbReference type="PROSITE" id="PS50893">
    <property type="entry name" value="ABC_TRANSPORTER_2"/>
    <property type="match status" value="1"/>
</dbReference>
<keyword evidence="6 8" id="KW-0472">Membrane</keyword>
<reference evidence="12" key="1">
    <citation type="journal article" date="2019" name="Int. J. Syst. Evol. Microbiol.">
        <title>The Global Catalogue of Microorganisms (GCM) 10K type strain sequencing project: providing services to taxonomists for standard genome sequencing and annotation.</title>
        <authorList>
            <consortium name="The Broad Institute Genomics Platform"/>
            <consortium name="The Broad Institute Genome Sequencing Center for Infectious Disease"/>
            <person name="Wu L."/>
            <person name="Ma J."/>
        </authorList>
    </citation>
    <scope>NUCLEOTIDE SEQUENCE [LARGE SCALE GENOMIC DNA]</scope>
    <source>
        <strain evidence="12">JCM 17843</strain>
    </source>
</reference>
<organism evidence="11 12">
    <name type="scientific">Iodidimonas muriae</name>
    <dbReference type="NCBI Taxonomy" id="261467"/>
    <lineage>
        <taxon>Bacteria</taxon>
        <taxon>Pseudomonadati</taxon>
        <taxon>Pseudomonadota</taxon>
        <taxon>Alphaproteobacteria</taxon>
        <taxon>Iodidimonadales</taxon>
        <taxon>Iodidimonadaceae</taxon>
        <taxon>Iodidimonas</taxon>
    </lineage>
</organism>
<evidence type="ECO:0000313" key="11">
    <source>
        <dbReference type="EMBL" id="GGO04564.1"/>
    </source>
</evidence>
<evidence type="ECO:0000313" key="12">
    <source>
        <dbReference type="Proteomes" id="UP000602381"/>
    </source>
</evidence>
<evidence type="ECO:0000256" key="8">
    <source>
        <dbReference type="SAM" id="Phobius"/>
    </source>
</evidence>
<evidence type="ECO:0000256" key="1">
    <source>
        <dbReference type="ARBA" id="ARBA00004651"/>
    </source>
</evidence>
<evidence type="ECO:0000256" key="3">
    <source>
        <dbReference type="ARBA" id="ARBA00022741"/>
    </source>
</evidence>
<evidence type="ECO:0000256" key="7">
    <source>
        <dbReference type="SAM" id="MobiDB-lite"/>
    </source>
</evidence>
<feature type="compositionally biased region" description="Polar residues" evidence="7">
    <location>
        <begin position="8"/>
        <end position="20"/>
    </location>
</feature>
<dbReference type="RefSeq" id="WP_188873301.1">
    <property type="nucleotide sequence ID" value="NZ_BMOV01000001.1"/>
</dbReference>
<dbReference type="CDD" id="cd03228">
    <property type="entry name" value="ABCC_MRP_Like"/>
    <property type="match status" value="1"/>
</dbReference>
<comment type="caution">
    <text evidence="11">The sequence shown here is derived from an EMBL/GenBank/DDBJ whole genome shotgun (WGS) entry which is preliminary data.</text>
</comment>
<evidence type="ECO:0000256" key="6">
    <source>
        <dbReference type="ARBA" id="ARBA00023136"/>
    </source>
</evidence>
<keyword evidence="2 8" id="KW-0812">Transmembrane</keyword>
<dbReference type="InterPro" id="IPR003593">
    <property type="entry name" value="AAA+_ATPase"/>
</dbReference>
<dbReference type="SUPFAM" id="SSF52540">
    <property type="entry name" value="P-loop containing nucleoside triphosphate hydrolases"/>
    <property type="match status" value="1"/>
</dbReference>
<feature type="transmembrane region" description="Helical" evidence="8">
    <location>
        <begin position="184"/>
        <end position="204"/>
    </location>
</feature>
<dbReference type="InterPro" id="IPR011527">
    <property type="entry name" value="ABC1_TM_dom"/>
</dbReference>
<dbReference type="InterPro" id="IPR036640">
    <property type="entry name" value="ABC1_TM_sf"/>
</dbReference>
<feature type="region of interest" description="Disordered" evidence="7">
    <location>
        <begin position="1"/>
        <end position="20"/>
    </location>
</feature>
<dbReference type="EMBL" id="BMOV01000001">
    <property type="protein sequence ID" value="GGO04564.1"/>
    <property type="molecule type" value="Genomic_DNA"/>
</dbReference>
<dbReference type="SUPFAM" id="SSF90123">
    <property type="entry name" value="ABC transporter transmembrane region"/>
    <property type="match status" value="1"/>
</dbReference>
<proteinExistence type="predicted"/>
<dbReference type="Proteomes" id="UP000602381">
    <property type="component" value="Unassembled WGS sequence"/>
</dbReference>
<dbReference type="PANTHER" id="PTHR24221">
    <property type="entry name" value="ATP-BINDING CASSETTE SUB-FAMILY B"/>
    <property type="match status" value="1"/>
</dbReference>
<protein>
    <submittedName>
        <fullName evidence="11">Toxin ABC transporter</fullName>
    </submittedName>
</protein>
<dbReference type="Gene3D" id="3.40.50.300">
    <property type="entry name" value="P-loop containing nucleotide triphosphate hydrolases"/>
    <property type="match status" value="1"/>
</dbReference>
<keyword evidence="4" id="KW-0067">ATP-binding</keyword>
<dbReference type="Pfam" id="PF00005">
    <property type="entry name" value="ABC_tran"/>
    <property type="match status" value="1"/>
</dbReference>